<dbReference type="SMART" id="SM00028">
    <property type="entry name" value="TPR"/>
    <property type="match status" value="9"/>
</dbReference>
<evidence type="ECO:0000256" key="1">
    <source>
        <dbReference type="SAM" id="MobiDB-lite"/>
    </source>
</evidence>
<protein>
    <recommendedName>
        <fullName evidence="4">Tetratricopeptide repeat protein</fullName>
    </recommendedName>
</protein>
<evidence type="ECO:0008006" key="4">
    <source>
        <dbReference type="Google" id="ProtNLM"/>
    </source>
</evidence>
<sequence length="1366" mass="145644">MDQWRVVQVNGERRGSGYLVGPGLVLTSAHVVPDRGAAVEVFRPGRAGVFGGTVVWRGTPEGRDDAALVRIDSPTWTPPAGKSVEWGRTVTNRAGIVCETKGLPDRAQRPGEAADNEQLLGWFNADDQVVSDVYVMALEGHRPNLGGSPWGGLSGAAVFSGGLLIGVVRSDEADSGHTRLRVAPSYVLHRDAGFREALTEHDGGEPRLRPVEFAGMEERALPVTGVLASPGWLLNPALEVVPFRGRGQELERLGRWAGLEGFGACVVHGPGGQGKTRLARRFAQELGERWAVVWPKHECAEQDLAVLADAVAPTLVVVDYADNRPGQVQALLRAAQEHGGGTPLKVLLLARSAGDWWDRLKTSSDPVSWLLEGTPLVALEPLESDDRGRERAYREAVEGFSAGLSRVRGLEDHPWSRIAAGMPGVPVAPVGARGVLALHMAALADLLDAVPGPSGDDTDATGPPDGDAESRLLEHEQRYWTHAAGASSRLELGHATLHDAMAAAVLVGADDHEQADGLLGLIAGLADQPRDRRDAVVEWIGGLYPGVAPVPFSSLQPDRLAERFIGEHLTKRPELAHRLVQAPQERRARLLTVYSRAAGHAVFNGALDAGLTQLCIKRASLLARVAVEVVVQAEYYQPLLEALILIGDAPETDVPLLVELVDGLPQSSHRLAESAVRWTGRLVRCRREADQDTTEYLPDLASSLNNQAARLAAVGRGEEALEVISEAVTIRRALAKDRPDAFLPNLASSLNNQANSLAAVGRGEEALEVISEAVTIRRALAKDRPDAFLPNLASSLNNQANSLAAVGRGEEALEVISEAVTTYRALVKDRPDAFLPNLAGSLNNQAARLADVGWREEALEVISEAVTIRRALAKARPDAFLPDLAGSLNNQAARLAAVGRGEEALEVISEAVTTYRALVKDRPDAFLPNLAGSLNNQAARLAAVGRGEEALEVISEAVTTYRALVKDRPDAFLPNLAGSLNNQAAFLADVGRGEEALEVISEAVTTYRALVKARPDAFLPDLAGSLNNQAARLADVGRGEEALEVISEAVTTYRALVKDRPDAFLPDLAGSLNNQAARLAAVGRGEEALEVISEAVTTYRALVKDRPDAFLPDLAGSLNNQAAFLAAVGRGEEALEVISEAVTTYRALVKDRPDAFLPDLAGSLNNQAAFLAAVGRGEEALEVISEAVTIRRALAKARPDAFLPDLAGSLNNQANSLAAVGRGEEALEVISEAVTIRRALAKARPDAFLPNLAGSLNNQANSLAAVGRGEEALEVISEAVTIRRALAKARPDAFLPDLAGSLNNQAAFLAAAGWREEALEVISEAVTIRRALTQKRPQVHQKELEYSLRILELLHGQNPTDGDEEA</sequence>
<dbReference type="RefSeq" id="WP_096497298.1">
    <property type="nucleotide sequence ID" value="NZ_CP023445.1"/>
</dbReference>
<evidence type="ECO:0000313" key="2">
    <source>
        <dbReference type="EMBL" id="ATE57643.1"/>
    </source>
</evidence>
<gene>
    <name evidence="2" type="ORF">CNX65_33645</name>
</gene>
<dbReference type="Proteomes" id="UP000218505">
    <property type="component" value="Chromosome"/>
</dbReference>
<dbReference type="InterPro" id="IPR019734">
    <property type="entry name" value="TPR_rpt"/>
</dbReference>
<dbReference type="InterPro" id="IPR009003">
    <property type="entry name" value="Peptidase_S1_PA"/>
</dbReference>
<dbReference type="EMBL" id="CP023445">
    <property type="protein sequence ID" value="ATE57643.1"/>
    <property type="molecule type" value="Genomic_DNA"/>
</dbReference>
<dbReference type="PANTHER" id="PTHR19959:SF119">
    <property type="entry name" value="FUNGAL LIPASE-LIKE DOMAIN-CONTAINING PROTEIN"/>
    <property type="match status" value="1"/>
</dbReference>
<feature type="region of interest" description="Disordered" evidence="1">
    <location>
        <begin position="450"/>
        <end position="469"/>
    </location>
</feature>
<proteinExistence type="predicted"/>
<dbReference type="InterPro" id="IPR011990">
    <property type="entry name" value="TPR-like_helical_dom_sf"/>
</dbReference>
<feature type="compositionally biased region" description="Low complexity" evidence="1">
    <location>
        <begin position="450"/>
        <end position="465"/>
    </location>
</feature>
<evidence type="ECO:0000313" key="3">
    <source>
        <dbReference type="Proteomes" id="UP000218505"/>
    </source>
</evidence>
<dbReference type="InterPro" id="IPR027417">
    <property type="entry name" value="P-loop_NTPase"/>
</dbReference>
<reference evidence="2" key="1">
    <citation type="submission" date="2017-09" db="EMBL/GenBank/DDBJ databases">
        <title>Complete Genome Sequence of ansamitocin-producing Bacterium Actinosynnema pretiosum X47.</title>
        <authorList>
            <person name="Cao G."/>
            <person name="Zong G."/>
            <person name="Zhong C."/>
            <person name="Fu J."/>
        </authorList>
    </citation>
    <scope>NUCLEOTIDE SEQUENCE [LARGE SCALE GENOMIC DNA]</scope>
    <source>
        <strain evidence="2">X47</strain>
    </source>
</reference>
<dbReference type="SUPFAM" id="SSF52540">
    <property type="entry name" value="P-loop containing nucleoside triphosphate hydrolases"/>
    <property type="match status" value="1"/>
</dbReference>
<organism evidence="2 3">
    <name type="scientific">Actinosynnema pretiosum</name>
    <dbReference type="NCBI Taxonomy" id="42197"/>
    <lineage>
        <taxon>Bacteria</taxon>
        <taxon>Bacillati</taxon>
        <taxon>Actinomycetota</taxon>
        <taxon>Actinomycetes</taxon>
        <taxon>Pseudonocardiales</taxon>
        <taxon>Pseudonocardiaceae</taxon>
        <taxon>Actinosynnema</taxon>
    </lineage>
</organism>
<accession>A0A290ZF95</accession>
<dbReference type="SUPFAM" id="SSF48452">
    <property type="entry name" value="TPR-like"/>
    <property type="match status" value="2"/>
</dbReference>
<keyword evidence="3" id="KW-1185">Reference proteome</keyword>
<dbReference type="PANTHER" id="PTHR19959">
    <property type="entry name" value="KINESIN LIGHT CHAIN"/>
    <property type="match status" value="1"/>
</dbReference>
<name>A0A290ZF95_9PSEU</name>
<dbReference type="SUPFAM" id="SSF50494">
    <property type="entry name" value="Trypsin-like serine proteases"/>
    <property type="match status" value="1"/>
</dbReference>
<dbReference type="KEGG" id="apre:CNX65_33645"/>
<dbReference type="Gene3D" id="1.25.40.10">
    <property type="entry name" value="Tetratricopeptide repeat domain"/>
    <property type="match status" value="4"/>
</dbReference>